<comment type="similarity">
    <text evidence="1">Belongs to the FemABX family.</text>
</comment>
<evidence type="ECO:0000256" key="4">
    <source>
        <dbReference type="ARBA" id="ARBA00022984"/>
    </source>
</evidence>
<dbReference type="PANTHER" id="PTHR36174:SF1">
    <property type="entry name" value="LIPID II:GLYCINE GLYCYLTRANSFERASE"/>
    <property type="match status" value="1"/>
</dbReference>
<dbReference type="SUPFAM" id="SSF55729">
    <property type="entry name" value="Acyl-CoA N-acyltransferases (Nat)"/>
    <property type="match status" value="1"/>
</dbReference>
<keyword evidence="3" id="KW-0133">Cell shape</keyword>
<evidence type="ECO:0000313" key="8">
    <source>
        <dbReference type="EMBL" id="KUG18923.1"/>
    </source>
</evidence>
<evidence type="ECO:0000256" key="5">
    <source>
        <dbReference type="ARBA" id="ARBA00023315"/>
    </source>
</evidence>
<dbReference type="GO" id="GO:0009252">
    <property type="term" value="P:peptidoglycan biosynthetic process"/>
    <property type="evidence" value="ECO:0007669"/>
    <property type="project" value="UniProtKB-KW"/>
</dbReference>
<evidence type="ECO:0000256" key="3">
    <source>
        <dbReference type="ARBA" id="ARBA00022960"/>
    </source>
</evidence>
<accession>A0A0W8FDF2</accession>
<evidence type="ECO:0000256" key="6">
    <source>
        <dbReference type="ARBA" id="ARBA00023316"/>
    </source>
</evidence>
<keyword evidence="6" id="KW-0961">Cell wall biogenesis/degradation</keyword>
<dbReference type="AlphaFoldDB" id="A0A0W8FDF2"/>
<keyword evidence="5" id="KW-0012">Acyltransferase</keyword>
<gene>
    <name evidence="8" type="ORF">ASZ90_011369</name>
</gene>
<protein>
    <recommendedName>
        <fullName evidence="7">BioF2-like acetyltransferase domain-containing protein</fullName>
    </recommendedName>
</protein>
<dbReference type="InterPro" id="IPR003447">
    <property type="entry name" value="FEMABX"/>
</dbReference>
<dbReference type="InterPro" id="IPR038740">
    <property type="entry name" value="BioF2-like_GNAT_dom"/>
</dbReference>
<dbReference type="PROSITE" id="PS51191">
    <property type="entry name" value="FEMABX"/>
    <property type="match status" value="1"/>
</dbReference>
<sequence length="343" mass="40469">MKRMELSIVPDTNSDVWDEIITSSTYSTPFHTWKWLKLMEEYSDINLFGRQYKSTLYPVEINEGSETVGIIPLYYYKTPFKRIVASPPIGVQCIYLGPILCNWDTLLPRQRYSKFLDFQKELDMFIKEELKGNTIQINTSPGMEDSRPFAWSGYVVEPRYTNKLDLRYGEQVLFNNLERSVKKNIRKCEREGIEVTEGTKVDIEKIFNLLKSAERISIPIDFLMDVYDSFHPENLRIFIVTHEDDVISGNIIIKYKNRVYSWVGSPKVLLDGLKPNELLRWKTIQWALMQGSELFEIMGASSPALFTFKNKFNSEIELYFRMKWNSPFYRFIEGWYNFVRARS</sequence>
<evidence type="ECO:0000256" key="2">
    <source>
        <dbReference type="ARBA" id="ARBA00022679"/>
    </source>
</evidence>
<evidence type="ECO:0000256" key="1">
    <source>
        <dbReference type="ARBA" id="ARBA00009943"/>
    </source>
</evidence>
<evidence type="ECO:0000259" key="7">
    <source>
        <dbReference type="Pfam" id="PF13480"/>
    </source>
</evidence>
<dbReference type="GO" id="GO:0071555">
    <property type="term" value="P:cell wall organization"/>
    <property type="evidence" value="ECO:0007669"/>
    <property type="project" value="UniProtKB-KW"/>
</dbReference>
<keyword evidence="2" id="KW-0808">Transferase</keyword>
<dbReference type="GO" id="GO:0016755">
    <property type="term" value="F:aminoacyltransferase activity"/>
    <property type="evidence" value="ECO:0007669"/>
    <property type="project" value="InterPro"/>
</dbReference>
<feature type="domain" description="BioF2-like acetyltransferase" evidence="7">
    <location>
        <begin position="179"/>
        <end position="301"/>
    </location>
</feature>
<dbReference type="Gene3D" id="3.40.630.30">
    <property type="match status" value="1"/>
</dbReference>
<comment type="caution">
    <text evidence="8">The sequence shown here is derived from an EMBL/GenBank/DDBJ whole genome shotgun (WGS) entry which is preliminary data.</text>
</comment>
<organism evidence="8">
    <name type="scientific">hydrocarbon metagenome</name>
    <dbReference type="NCBI Taxonomy" id="938273"/>
    <lineage>
        <taxon>unclassified sequences</taxon>
        <taxon>metagenomes</taxon>
        <taxon>ecological metagenomes</taxon>
    </lineage>
</organism>
<dbReference type="InterPro" id="IPR050644">
    <property type="entry name" value="PG_Glycine_Bridge_Synth"/>
</dbReference>
<dbReference type="Pfam" id="PF13480">
    <property type="entry name" value="Acetyltransf_6"/>
    <property type="match status" value="1"/>
</dbReference>
<dbReference type="PANTHER" id="PTHR36174">
    <property type="entry name" value="LIPID II:GLYCINE GLYCYLTRANSFERASE"/>
    <property type="match status" value="1"/>
</dbReference>
<name>A0A0W8FDF2_9ZZZZ</name>
<dbReference type="EMBL" id="LNQE01001347">
    <property type="protein sequence ID" value="KUG18923.1"/>
    <property type="molecule type" value="Genomic_DNA"/>
</dbReference>
<dbReference type="InterPro" id="IPR016181">
    <property type="entry name" value="Acyl_CoA_acyltransferase"/>
</dbReference>
<keyword evidence="4" id="KW-0573">Peptidoglycan synthesis</keyword>
<dbReference type="GO" id="GO:0008360">
    <property type="term" value="P:regulation of cell shape"/>
    <property type="evidence" value="ECO:0007669"/>
    <property type="project" value="UniProtKB-KW"/>
</dbReference>
<proteinExistence type="inferred from homology"/>
<reference evidence="8" key="1">
    <citation type="journal article" date="2015" name="Proc. Natl. Acad. Sci. U.S.A.">
        <title>Networks of energetic and metabolic interactions define dynamics in microbial communities.</title>
        <authorList>
            <person name="Embree M."/>
            <person name="Liu J.K."/>
            <person name="Al-Bassam M.M."/>
            <person name="Zengler K."/>
        </authorList>
    </citation>
    <scope>NUCLEOTIDE SEQUENCE</scope>
</reference>